<proteinExistence type="inferred from homology"/>
<keyword evidence="5 8" id="KW-0812">Transmembrane</keyword>
<feature type="transmembrane region" description="Helical" evidence="8">
    <location>
        <begin position="140"/>
        <end position="165"/>
    </location>
</feature>
<evidence type="ECO:0000256" key="6">
    <source>
        <dbReference type="ARBA" id="ARBA00022989"/>
    </source>
</evidence>
<name>A0A3M6PUJ2_9BURK</name>
<dbReference type="Pfam" id="PF03547">
    <property type="entry name" value="Mem_trans"/>
    <property type="match status" value="1"/>
</dbReference>
<evidence type="ECO:0000313" key="9">
    <source>
        <dbReference type="EMBL" id="RMW94803.1"/>
    </source>
</evidence>
<dbReference type="AlphaFoldDB" id="A0A3M6PUJ2"/>
<accession>A0A3M6PUJ2</accession>
<keyword evidence="7 8" id="KW-0472">Membrane</keyword>
<evidence type="ECO:0000256" key="8">
    <source>
        <dbReference type="SAM" id="Phobius"/>
    </source>
</evidence>
<dbReference type="InterPro" id="IPR038770">
    <property type="entry name" value="Na+/solute_symporter_sf"/>
</dbReference>
<evidence type="ECO:0000256" key="4">
    <source>
        <dbReference type="ARBA" id="ARBA00022475"/>
    </source>
</evidence>
<feature type="transmembrane region" description="Helical" evidence="8">
    <location>
        <begin position="50"/>
        <end position="68"/>
    </location>
</feature>
<evidence type="ECO:0000256" key="5">
    <source>
        <dbReference type="ARBA" id="ARBA00022692"/>
    </source>
</evidence>
<gene>
    <name evidence="9" type="ORF">EBQ26_11940</name>
</gene>
<feature type="transmembrane region" description="Helical" evidence="8">
    <location>
        <begin position="177"/>
        <end position="194"/>
    </location>
</feature>
<keyword evidence="4" id="KW-1003">Cell membrane</keyword>
<dbReference type="InterPro" id="IPR004776">
    <property type="entry name" value="Mem_transp_PIN-like"/>
</dbReference>
<dbReference type="EMBL" id="RDQM01000021">
    <property type="protein sequence ID" value="RMW94803.1"/>
    <property type="molecule type" value="Genomic_DNA"/>
</dbReference>
<feature type="transmembrane region" description="Helical" evidence="8">
    <location>
        <begin position="209"/>
        <end position="228"/>
    </location>
</feature>
<feature type="transmembrane region" description="Helical" evidence="8">
    <location>
        <begin position="21"/>
        <end position="38"/>
    </location>
</feature>
<keyword evidence="3" id="KW-0813">Transport</keyword>
<reference evidence="9 10" key="1">
    <citation type="submission" date="2018-10" db="EMBL/GenBank/DDBJ databases">
        <title>Comamonadaceae CDC group NO-1 genome sequencing and assembly.</title>
        <authorList>
            <person name="Bernier A.-M."/>
            <person name="Bernard K."/>
        </authorList>
    </citation>
    <scope>NUCLEOTIDE SEQUENCE [LARGE SCALE GENOMIC DNA]</scope>
    <source>
        <strain evidence="9 10">NML970147</strain>
    </source>
</reference>
<evidence type="ECO:0000256" key="3">
    <source>
        <dbReference type="ARBA" id="ARBA00022448"/>
    </source>
</evidence>
<keyword evidence="6 8" id="KW-1133">Transmembrane helix</keyword>
<dbReference type="PANTHER" id="PTHR36838">
    <property type="entry name" value="AUXIN EFFLUX CARRIER FAMILY PROTEIN"/>
    <property type="match status" value="1"/>
</dbReference>
<evidence type="ECO:0000256" key="7">
    <source>
        <dbReference type="ARBA" id="ARBA00023136"/>
    </source>
</evidence>
<evidence type="ECO:0000256" key="2">
    <source>
        <dbReference type="ARBA" id="ARBA00010145"/>
    </source>
</evidence>
<feature type="transmembrane region" description="Helical" evidence="8">
    <location>
        <begin position="80"/>
        <end position="102"/>
    </location>
</feature>
<protein>
    <submittedName>
        <fullName evidence="9">AEC family transporter</fullName>
    </submittedName>
</protein>
<organism evidence="9 10">
    <name type="scientific">Allofranklinella schreckenbergeri</name>
    <dbReference type="NCBI Taxonomy" id="1076744"/>
    <lineage>
        <taxon>Bacteria</taxon>
        <taxon>Pseudomonadati</taxon>
        <taxon>Pseudomonadota</taxon>
        <taxon>Betaproteobacteria</taxon>
        <taxon>Burkholderiales</taxon>
        <taxon>Comamonadaceae</taxon>
        <taxon>Allofranklinella</taxon>
    </lineage>
</organism>
<comment type="similarity">
    <text evidence="2">Belongs to the auxin efflux carrier (TC 2.A.69) family.</text>
</comment>
<dbReference type="PANTHER" id="PTHR36838:SF4">
    <property type="entry name" value="AUXIN EFFLUX CARRIER FAMILY PROTEIN"/>
    <property type="match status" value="1"/>
</dbReference>
<dbReference type="Proteomes" id="UP000267521">
    <property type="component" value="Unassembled WGS sequence"/>
</dbReference>
<sequence length="322" mass="34169">MHWLFFVQSPDAKYPRPMLTYIAPVFLIMALGAVIRRLPQAPAVTLFPALEWFSFYVAFPALLFLRTASLDLDATVVQSLALLVLTPMAAVLAIVLTGLRLVGSLPGPSRSSVVQGSVRPSTYFGLAVAGLALPDQAATLVMLALALAMPAVNIVAVVALSWWSGRQVTFLGMVRGIVRNPIILATVVGALYNLSDWPLGAIVTKALEILAQVALGLGLVCVGGGLELRLQGAMPRAMVCTNAIKLLLLPGLTWVVCRVLQADHTMTLAACFYASLPTAPNAYIMARQLGGDARLMASLITSQTLIAILSVPLWLAWLGVGS</sequence>
<feature type="transmembrane region" description="Helical" evidence="8">
    <location>
        <begin position="295"/>
        <end position="317"/>
    </location>
</feature>
<dbReference type="GO" id="GO:0005886">
    <property type="term" value="C:plasma membrane"/>
    <property type="evidence" value="ECO:0007669"/>
    <property type="project" value="UniProtKB-SubCell"/>
</dbReference>
<evidence type="ECO:0000256" key="1">
    <source>
        <dbReference type="ARBA" id="ARBA00004651"/>
    </source>
</evidence>
<evidence type="ECO:0000313" key="10">
    <source>
        <dbReference type="Proteomes" id="UP000267521"/>
    </source>
</evidence>
<comment type="caution">
    <text evidence="9">The sequence shown here is derived from an EMBL/GenBank/DDBJ whole genome shotgun (WGS) entry which is preliminary data.</text>
</comment>
<comment type="subcellular location">
    <subcellularLocation>
        <location evidence="1">Cell membrane</location>
        <topology evidence="1">Multi-pass membrane protein</topology>
    </subcellularLocation>
</comment>
<dbReference type="GO" id="GO:0055085">
    <property type="term" value="P:transmembrane transport"/>
    <property type="evidence" value="ECO:0007669"/>
    <property type="project" value="InterPro"/>
</dbReference>
<dbReference type="Gene3D" id="1.20.1530.20">
    <property type="match status" value="1"/>
</dbReference>